<dbReference type="AlphaFoldDB" id="A0AAN4ZP66"/>
<sequence length="164" mass="19401">LRSKIWSMDTETQWYERLVSLRTFHDPVKQKFIYIGDLLLNNNRGLDLKRFIHVCEQIALLKDELSIEATVMKDEAKEMQRLKMEYPQAVFLTDIEESAERVSDAASKLHTEIEEVEKELKKGEERSINLVQLNHCQSCFVKLEKLVDEIPTVMDLKLKYQHEY</sequence>
<evidence type="ECO:0000313" key="3">
    <source>
        <dbReference type="Proteomes" id="UP001328107"/>
    </source>
</evidence>
<keyword evidence="3" id="KW-1185">Reference proteome</keyword>
<accession>A0AAN4ZP66</accession>
<gene>
    <name evidence="2" type="ORF">PMAYCL1PPCAC_13094</name>
</gene>
<feature type="coiled-coil region" evidence="1">
    <location>
        <begin position="62"/>
        <end position="133"/>
    </location>
</feature>
<evidence type="ECO:0000256" key="1">
    <source>
        <dbReference type="SAM" id="Coils"/>
    </source>
</evidence>
<proteinExistence type="predicted"/>
<comment type="caution">
    <text evidence="2">The sequence shown here is derived from an EMBL/GenBank/DDBJ whole genome shotgun (WGS) entry which is preliminary data.</text>
</comment>
<feature type="non-terminal residue" evidence="2">
    <location>
        <position position="1"/>
    </location>
</feature>
<organism evidence="2 3">
    <name type="scientific">Pristionchus mayeri</name>
    <dbReference type="NCBI Taxonomy" id="1317129"/>
    <lineage>
        <taxon>Eukaryota</taxon>
        <taxon>Metazoa</taxon>
        <taxon>Ecdysozoa</taxon>
        <taxon>Nematoda</taxon>
        <taxon>Chromadorea</taxon>
        <taxon>Rhabditida</taxon>
        <taxon>Rhabditina</taxon>
        <taxon>Diplogasteromorpha</taxon>
        <taxon>Diplogasteroidea</taxon>
        <taxon>Neodiplogasteridae</taxon>
        <taxon>Pristionchus</taxon>
    </lineage>
</organism>
<protein>
    <submittedName>
        <fullName evidence="2">Uncharacterized protein</fullName>
    </submittedName>
</protein>
<name>A0AAN4ZP66_9BILA</name>
<dbReference type="EMBL" id="BTRK01000003">
    <property type="protein sequence ID" value="GMR42899.1"/>
    <property type="molecule type" value="Genomic_DNA"/>
</dbReference>
<evidence type="ECO:0000313" key="2">
    <source>
        <dbReference type="EMBL" id="GMR42899.1"/>
    </source>
</evidence>
<keyword evidence="1" id="KW-0175">Coiled coil</keyword>
<dbReference type="Proteomes" id="UP001328107">
    <property type="component" value="Unassembled WGS sequence"/>
</dbReference>
<reference evidence="3" key="1">
    <citation type="submission" date="2022-10" db="EMBL/GenBank/DDBJ databases">
        <title>Genome assembly of Pristionchus species.</title>
        <authorList>
            <person name="Yoshida K."/>
            <person name="Sommer R.J."/>
        </authorList>
    </citation>
    <scope>NUCLEOTIDE SEQUENCE [LARGE SCALE GENOMIC DNA]</scope>
    <source>
        <strain evidence="3">RS5460</strain>
    </source>
</reference>